<name>A0A0A8XVF8_ARUDO</name>
<feature type="compositionally biased region" description="Low complexity" evidence="1">
    <location>
        <begin position="16"/>
        <end position="72"/>
    </location>
</feature>
<reference evidence="2" key="2">
    <citation type="journal article" date="2015" name="Data Brief">
        <title>Shoot transcriptome of the giant reed, Arundo donax.</title>
        <authorList>
            <person name="Barrero R.A."/>
            <person name="Guerrero F.D."/>
            <person name="Moolhuijzen P."/>
            <person name="Goolsby J.A."/>
            <person name="Tidwell J."/>
            <person name="Bellgard S.E."/>
            <person name="Bellgard M.I."/>
        </authorList>
    </citation>
    <scope>NUCLEOTIDE SEQUENCE</scope>
    <source>
        <tissue evidence="2">Shoot tissue taken approximately 20 cm above the soil surface</tissue>
    </source>
</reference>
<dbReference type="EMBL" id="GBRH01281152">
    <property type="protein sequence ID" value="JAD16743.1"/>
    <property type="molecule type" value="Transcribed_RNA"/>
</dbReference>
<dbReference type="AlphaFoldDB" id="A0A0A8XVF8"/>
<feature type="region of interest" description="Disordered" evidence="1">
    <location>
        <begin position="1"/>
        <end position="86"/>
    </location>
</feature>
<evidence type="ECO:0000313" key="2">
    <source>
        <dbReference type="EMBL" id="JAD16743.1"/>
    </source>
</evidence>
<proteinExistence type="predicted"/>
<organism evidence="2">
    <name type="scientific">Arundo donax</name>
    <name type="common">Giant reed</name>
    <name type="synonym">Donax arundinaceus</name>
    <dbReference type="NCBI Taxonomy" id="35708"/>
    <lineage>
        <taxon>Eukaryota</taxon>
        <taxon>Viridiplantae</taxon>
        <taxon>Streptophyta</taxon>
        <taxon>Embryophyta</taxon>
        <taxon>Tracheophyta</taxon>
        <taxon>Spermatophyta</taxon>
        <taxon>Magnoliopsida</taxon>
        <taxon>Liliopsida</taxon>
        <taxon>Poales</taxon>
        <taxon>Poaceae</taxon>
        <taxon>PACMAD clade</taxon>
        <taxon>Arundinoideae</taxon>
        <taxon>Arundineae</taxon>
        <taxon>Arundo</taxon>
    </lineage>
</organism>
<evidence type="ECO:0000256" key="1">
    <source>
        <dbReference type="SAM" id="MobiDB-lite"/>
    </source>
</evidence>
<protein>
    <submittedName>
        <fullName evidence="2">Uncharacterized protein</fullName>
    </submittedName>
</protein>
<sequence length="139" mass="14686">MGRRCPSRSCAPGAGRATASSAPRWRSSAACTTRTSSPSSATASTASSGCSSTSTSPTRPSTSTSTGAAGRRWIGRGGGRSPSARRRASLICTKIVIRRLSIVTSRQPTSFWITTTSQRLQILAWPNTKEQKPPLFLRA</sequence>
<accession>A0A0A8XVF8</accession>
<reference evidence="2" key="1">
    <citation type="submission" date="2014-09" db="EMBL/GenBank/DDBJ databases">
        <authorList>
            <person name="Magalhaes I.L.F."/>
            <person name="Oliveira U."/>
            <person name="Santos F.R."/>
            <person name="Vidigal T.H.D.A."/>
            <person name="Brescovit A.D."/>
            <person name="Santos A.J."/>
        </authorList>
    </citation>
    <scope>NUCLEOTIDE SEQUENCE</scope>
    <source>
        <tissue evidence="2">Shoot tissue taken approximately 20 cm above the soil surface</tissue>
    </source>
</reference>